<accession>A0A2C9U0W3</accession>
<evidence type="ECO:0000256" key="1">
    <source>
        <dbReference type="SAM" id="Phobius"/>
    </source>
</evidence>
<gene>
    <name evidence="2" type="ORF">MANES_18G055800</name>
</gene>
<keyword evidence="1" id="KW-0472">Membrane</keyword>
<feature type="transmembrane region" description="Helical" evidence="1">
    <location>
        <begin position="25"/>
        <end position="45"/>
    </location>
</feature>
<keyword evidence="1" id="KW-1133">Transmembrane helix</keyword>
<organism evidence="2">
    <name type="scientific">Manihot esculenta</name>
    <name type="common">Cassava</name>
    <name type="synonym">Jatropha manihot</name>
    <dbReference type="NCBI Taxonomy" id="3983"/>
    <lineage>
        <taxon>Eukaryota</taxon>
        <taxon>Viridiplantae</taxon>
        <taxon>Streptophyta</taxon>
        <taxon>Embryophyta</taxon>
        <taxon>Tracheophyta</taxon>
        <taxon>Spermatophyta</taxon>
        <taxon>Magnoliopsida</taxon>
        <taxon>eudicotyledons</taxon>
        <taxon>Gunneridae</taxon>
        <taxon>Pentapetalae</taxon>
        <taxon>rosids</taxon>
        <taxon>fabids</taxon>
        <taxon>Malpighiales</taxon>
        <taxon>Euphorbiaceae</taxon>
        <taxon>Crotonoideae</taxon>
        <taxon>Manihoteae</taxon>
        <taxon>Manihot</taxon>
    </lineage>
</organism>
<keyword evidence="1" id="KW-0812">Transmembrane</keyword>
<reference evidence="2" key="1">
    <citation type="submission" date="2016-02" db="EMBL/GenBank/DDBJ databases">
        <title>WGS assembly of Manihot esculenta.</title>
        <authorList>
            <person name="Bredeson J.V."/>
            <person name="Prochnik S.E."/>
            <person name="Lyons J.B."/>
            <person name="Schmutz J."/>
            <person name="Grimwood J."/>
            <person name="Vrebalov J."/>
            <person name="Bart R.S."/>
            <person name="Amuge T."/>
            <person name="Ferguson M.E."/>
            <person name="Green R."/>
            <person name="Putnam N."/>
            <person name="Stites J."/>
            <person name="Rounsley S."/>
            <person name="Rokhsar D.S."/>
        </authorList>
    </citation>
    <scope>NUCLEOTIDE SEQUENCE [LARGE SCALE GENOMIC DNA]</scope>
    <source>
        <tissue evidence="2">Leaf</tissue>
    </source>
</reference>
<sequence>MSFATFTSSFFPLYSYQSIQRMWHGLYVQTSVVAHPLSILIFHIIHTFTPCLK</sequence>
<name>A0A2C9U0W3_MANES</name>
<evidence type="ECO:0000313" key="2">
    <source>
        <dbReference type="EMBL" id="OAY23152.1"/>
    </source>
</evidence>
<dbReference type="AlphaFoldDB" id="A0A2C9U0W3"/>
<proteinExistence type="predicted"/>
<protein>
    <submittedName>
        <fullName evidence="2">Uncharacterized protein</fullName>
    </submittedName>
</protein>
<dbReference type="EMBL" id="CM004404">
    <property type="protein sequence ID" value="OAY23152.1"/>
    <property type="molecule type" value="Genomic_DNA"/>
</dbReference>